<dbReference type="PANTHER" id="PTHR48111:SF43">
    <property type="entry name" value="STAGE 0 SPORULATION PROTEIN A HOMOLOG"/>
    <property type="match status" value="1"/>
</dbReference>
<dbReference type="InterPro" id="IPR039420">
    <property type="entry name" value="WalR-like"/>
</dbReference>
<organism evidence="10 11">
    <name type="scientific">Brotonthovivens ammoniilytica</name>
    <dbReference type="NCBI Taxonomy" id="2981725"/>
    <lineage>
        <taxon>Bacteria</taxon>
        <taxon>Bacillati</taxon>
        <taxon>Bacillota</taxon>
        <taxon>Clostridia</taxon>
        <taxon>Lachnospirales</taxon>
        <taxon>Lachnospiraceae</taxon>
        <taxon>Brotonthovivens</taxon>
    </lineage>
</organism>
<evidence type="ECO:0000313" key="10">
    <source>
        <dbReference type="EMBL" id="MCU6763298.1"/>
    </source>
</evidence>
<keyword evidence="11" id="KW-1185">Reference proteome</keyword>
<evidence type="ECO:0000259" key="8">
    <source>
        <dbReference type="PROSITE" id="PS50110"/>
    </source>
</evidence>
<evidence type="ECO:0000256" key="3">
    <source>
        <dbReference type="ARBA" id="ARBA00023125"/>
    </source>
</evidence>
<name>A0ABT2TM50_9FIRM</name>
<dbReference type="InterPro" id="IPR001867">
    <property type="entry name" value="OmpR/PhoB-type_DNA-bd"/>
</dbReference>
<evidence type="ECO:0000256" key="2">
    <source>
        <dbReference type="ARBA" id="ARBA00023015"/>
    </source>
</evidence>
<dbReference type="PANTHER" id="PTHR48111">
    <property type="entry name" value="REGULATOR OF RPOS"/>
    <property type="match status" value="1"/>
</dbReference>
<dbReference type="InterPro" id="IPR016032">
    <property type="entry name" value="Sig_transdc_resp-reg_C-effctor"/>
</dbReference>
<keyword evidence="4" id="KW-0804">Transcription</keyword>
<comment type="caution">
    <text evidence="10">The sequence shown here is derived from an EMBL/GenBank/DDBJ whole genome shotgun (WGS) entry which is preliminary data.</text>
</comment>
<dbReference type="Gene3D" id="3.40.50.2300">
    <property type="match status" value="1"/>
</dbReference>
<feature type="modified residue" description="4-aspartylphosphate" evidence="6">
    <location>
        <position position="52"/>
    </location>
</feature>
<dbReference type="Proteomes" id="UP001652442">
    <property type="component" value="Unassembled WGS sequence"/>
</dbReference>
<dbReference type="SMART" id="SM00448">
    <property type="entry name" value="REC"/>
    <property type="match status" value="1"/>
</dbReference>
<dbReference type="CDD" id="cd00383">
    <property type="entry name" value="trans_reg_C"/>
    <property type="match status" value="1"/>
</dbReference>
<keyword evidence="6" id="KW-0597">Phosphoprotein</keyword>
<evidence type="ECO:0000259" key="9">
    <source>
        <dbReference type="PROSITE" id="PS51755"/>
    </source>
</evidence>
<evidence type="ECO:0000256" key="4">
    <source>
        <dbReference type="ARBA" id="ARBA00023163"/>
    </source>
</evidence>
<keyword evidence="2" id="KW-0805">Transcription regulation</keyword>
<dbReference type="EMBL" id="JAOQJQ010000006">
    <property type="protein sequence ID" value="MCU6763298.1"/>
    <property type="molecule type" value="Genomic_DNA"/>
</dbReference>
<dbReference type="SMART" id="SM00862">
    <property type="entry name" value="Trans_reg_C"/>
    <property type="match status" value="1"/>
</dbReference>
<evidence type="ECO:0000313" key="11">
    <source>
        <dbReference type="Proteomes" id="UP001652442"/>
    </source>
</evidence>
<evidence type="ECO:0000256" key="6">
    <source>
        <dbReference type="PROSITE-ProRule" id="PRU00169"/>
    </source>
</evidence>
<dbReference type="Gene3D" id="1.10.10.10">
    <property type="entry name" value="Winged helix-like DNA-binding domain superfamily/Winged helix DNA-binding domain"/>
    <property type="match status" value="1"/>
</dbReference>
<reference evidence="10 11" key="1">
    <citation type="journal article" date="2021" name="ISME Commun">
        <title>Automated analysis of genomic sequences facilitates high-throughput and comprehensive description of bacteria.</title>
        <authorList>
            <person name="Hitch T.C.A."/>
        </authorList>
    </citation>
    <scope>NUCLEOTIDE SEQUENCE [LARGE SCALE GENOMIC DNA]</scope>
    <source>
        <strain evidence="10 11">Sanger_109</strain>
    </source>
</reference>
<comment type="function">
    <text evidence="5">May play the central regulatory role in sporulation. It may be an element of the effector pathway responsible for the activation of sporulation genes in response to nutritional stress. Spo0A may act in concert with spo0H (a sigma factor) to control the expression of some genes that are critical to the sporulation process.</text>
</comment>
<dbReference type="Pfam" id="PF00486">
    <property type="entry name" value="Trans_reg_C"/>
    <property type="match status" value="1"/>
</dbReference>
<evidence type="ECO:0000256" key="1">
    <source>
        <dbReference type="ARBA" id="ARBA00018672"/>
    </source>
</evidence>
<dbReference type="InterPro" id="IPR011006">
    <property type="entry name" value="CheY-like_superfamily"/>
</dbReference>
<keyword evidence="3 7" id="KW-0238">DNA-binding</keyword>
<feature type="domain" description="OmpR/PhoB-type" evidence="9">
    <location>
        <begin position="128"/>
        <end position="224"/>
    </location>
</feature>
<sequence>MELIYIIEDEASIRMELVQLLTHSGYRTAAAESFDDIAGDVLRASPDLILLDVNLPGANGTFLCRQIREKADIPIIFVTGRSTSMDELEGMMAGADDYVAKPYHAPVLLARIAAVLKRSGKRKSVDVKNQLVCGGVCLNILNSTVSFGEKRSELTKNEFRICYYLFSHSGQIVPRADLIEDLWENQIFIDDNTLSVNVTRIRAKLQEIGAGELIKTRRGQGYIV</sequence>
<feature type="DNA-binding region" description="OmpR/PhoB-type" evidence="7">
    <location>
        <begin position="128"/>
        <end position="224"/>
    </location>
</feature>
<dbReference type="Pfam" id="PF00072">
    <property type="entry name" value="Response_reg"/>
    <property type="match status" value="1"/>
</dbReference>
<dbReference type="PROSITE" id="PS50110">
    <property type="entry name" value="RESPONSE_REGULATORY"/>
    <property type="match status" value="1"/>
</dbReference>
<dbReference type="InterPro" id="IPR001789">
    <property type="entry name" value="Sig_transdc_resp-reg_receiver"/>
</dbReference>
<feature type="domain" description="Response regulatory" evidence="8">
    <location>
        <begin position="3"/>
        <end position="116"/>
    </location>
</feature>
<accession>A0ABT2TM50</accession>
<dbReference type="RefSeq" id="WP_158425940.1">
    <property type="nucleotide sequence ID" value="NZ_JAOQJQ010000006.1"/>
</dbReference>
<gene>
    <name evidence="10" type="ORF">OCV88_13345</name>
</gene>
<evidence type="ECO:0000256" key="7">
    <source>
        <dbReference type="PROSITE-ProRule" id="PRU01091"/>
    </source>
</evidence>
<dbReference type="PROSITE" id="PS51755">
    <property type="entry name" value="OMPR_PHOB"/>
    <property type="match status" value="1"/>
</dbReference>
<evidence type="ECO:0000256" key="5">
    <source>
        <dbReference type="ARBA" id="ARBA00024867"/>
    </source>
</evidence>
<dbReference type="SUPFAM" id="SSF46894">
    <property type="entry name" value="C-terminal effector domain of the bipartite response regulators"/>
    <property type="match status" value="1"/>
</dbReference>
<dbReference type="InterPro" id="IPR036388">
    <property type="entry name" value="WH-like_DNA-bd_sf"/>
</dbReference>
<protein>
    <recommendedName>
        <fullName evidence="1">Stage 0 sporulation protein A homolog</fullName>
    </recommendedName>
</protein>
<dbReference type="SUPFAM" id="SSF52172">
    <property type="entry name" value="CheY-like"/>
    <property type="match status" value="1"/>
</dbReference>
<proteinExistence type="predicted"/>